<evidence type="ECO:0000256" key="1">
    <source>
        <dbReference type="SAM" id="MobiDB-lite"/>
    </source>
</evidence>
<accession>A0ABN7WFU8</accession>
<feature type="region of interest" description="Disordered" evidence="1">
    <location>
        <begin position="1"/>
        <end position="32"/>
    </location>
</feature>
<comment type="caution">
    <text evidence="2">The sequence shown here is derived from an EMBL/GenBank/DDBJ whole genome shotgun (WGS) entry which is preliminary data.</text>
</comment>
<dbReference type="EMBL" id="CAJVQB010043148">
    <property type="protein sequence ID" value="CAG8830961.1"/>
    <property type="molecule type" value="Genomic_DNA"/>
</dbReference>
<evidence type="ECO:0000313" key="3">
    <source>
        <dbReference type="Proteomes" id="UP000789901"/>
    </source>
</evidence>
<feature type="compositionally biased region" description="Polar residues" evidence="1">
    <location>
        <begin position="1"/>
        <end position="13"/>
    </location>
</feature>
<name>A0ABN7WFU8_GIGMA</name>
<protein>
    <submittedName>
        <fullName evidence="2">10136_t:CDS:1</fullName>
    </submittedName>
</protein>
<organism evidence="2 3">
    <name type="scientific">Gigaspora margarita</name>
    <dbReference type="NCBI Taxonomy" id="4874"/>
    <lineage>
        <taxon>Eukaryota</taxon>
        <taxon>Fungi</taxon>
        <taxon>Fungi incertae sedis</taxon>
        <taxon>Mucoromycota</taxon>
        <taxon>Glomeromycotina</taxon>
        <taxon>Glomeromycetes</taxon>
        <taxon>Diversisporales</taxon>
        <taxon>Gigasporaceae</taxon>
        <taxon>Gigaspora</taxon>
    </lineage>
</organism>
<feature type="non-terminal residue" evidence="2">
    <location>
        <position position="97"/>
    </location>
</feature>
<evidence type="ECO:0000313" key="2">
    <source>
        <dbReference type="EMBL" id="CAG8830961.1"/>
    </source>
</evidence>
<dbReference type="Proteomes" id="UP000789901">
    <property type="component" value="Unassembled WGS sequence"/>
</dbReference>
<reference evidence="2 3" key="1">
    <citation type="submission" date="2021-06" db="EMBL/GenBank/DDBJ databases">
        <authorList>
            <person name="Kallberg Y."/>
            <person name="Tangrot J."/>
            <person name="Rosling A."/>
        </authorList>
    </citation>
    <scope>NUCLEOTIDE SEQUENCE [LARGE SCALE GENOMIC DNA]</scope>
    <source>
        <strain evidence="2 3">120-4 pot B 10/14</strain>
    </source>
</reference>
<sequence>MASQVESGNNITKIDNKGEAPCPRSGNNLVEMGENDKVFDPEMYQTCKQKVEAIKHMADYLEQKLAANNFNHIIHIINNMDRLFTMLNDIKTAQNQK</sequence>
<keyword evidence="3" id="KW-1185">Reference proteome</keyword>
<proteinExistence type="predicted"/>
<gene>
    <name evidence="2" type="ORF">GMARGA_LOCUS30504</name>
</gene>